<dbReference type="PANTHER" id="PTHR34700:SF4">
    <property type="entry name" value="PHAGE-LIKE ELEMENT PBSX PROTEIN XKDP"/>
    <property type="match status" value="1"/>
</dbReference>
<dbReference type="OrthoDB" id="370541at2"/>
<dbReference type="RefSeq" id="WP_089890325.1">
    <property type="nucleotide sequence ID" value="NZ_CALJFH010000012.1"/>
</dbReference>
<organism evidence="3 4">
    <name type="scientific">Lentibacter algarum</name>
    <dbReference type="NCBI Taxonomy" id="576131"/>
    <lineage>
        <taxon>Bacteria</taxon>
        <taxon>Pseudomonadati</taxon>
        <taxon>Pseudomonadota</taxon>
        <taxon>Alphaproteobacteria</taxon>
        <taxon>Rhodobacterales</taxon>
        <taxon>Roseobacteraceae</taxon>
        <taxon>Lentibacter</taxon>
    </lineage>
</organism>
<dbReference type="Proteomes" id="UP000199026">
    <property type="component" value="Unassembled WGS sequence"/>
</dbReference>
<dbReference type="InterPro" id="IPR036779">
    <property type="entry name" value="LysM_dom_sf"/>
</dbReference>
<dbReference type="CDD" id="cd00118">
    <property type="entry name" value="LysM"/>
    <property type="match status" value="1"/>
</dbReference>
<evidence type="ECO:0000259" key="2">
    <source>
        <dbReference type="PROSITE" id="PS51782"/>
    </source>
</evidence>
<reference evidence="3 4" key="1">
    <citation type="submission" date="2016-10" db="EMBL/GenBank/DDBJ databases">
        <authorList>
            <person name="de Groot N.N."/>
        </authorList>
    </citation>
    <scope>NUCLEOTIDE SEQUENCE [LARGE SCALE GENOMIC DNA]</scope>
    <source>
        <strain evidence="3 4">DSM 24677</strain>
    </source>
</reference>
<accession>A0A1H3KDR1</accession>
<dbReference type="STRING" id="576131.SAMN05444486_102468"/>
<sequence length="343" mass="36101">MSKLTGFFASNGSVLALSGAAVLVLAGVGMYLKDGSLDEASSQVAEPTAAQDVSVSLSEEKANVSTSSEPAPKFDVARVEPNGQTLIAGTALPGELVEVLLDGNVVVTVQAGASGEFVAFADLPASQDARVLSLRGTSGGQESLNTIIVAPLQAGNQIAENAETTSEAAALTQSNTVILADADGVTILQPAAPIVMSQVALDAISYSESGEVQLSGRASNDSYVRVYLDNRPVTTERIETNGLWRSELPNVDSGIYTLRVDEVDEDGLVKSRVETPFKREVPEKVTSEAGVALVTVQPGATLWAIARDRYGEGQLYLQLYEANKDQIRDPDLIYPGQVFDLPD</sequence>
<keyword evidence="1" id="KW-0812">Transmembrane</keyword>
<evidence type="ECO:0000313" key="4">
    <source>
        <dbReference type="Proteomes" id="UP000199026"/>
    </source>
</evidence>
<keyword evidence="1" id="KW-1133">Transmembrane helix</keyword>
<proteinExistence type="predicted"/>
<dbReference type="Pfam" id="PF01476">
    <property type="entry name" value="LysM"/>
    <property type="match status" value="1"/>
</dbReference>
<dbReference type="InterPro" id="IPR018392">
    <property type="entry name" value="LysM"/>
</dbReference>
<dbReference type="InterPro" id="IPR052196">
    <property type="entry name" value="Bact_Kbp"/>
</dbReference>
<dbReference type="Gene3D" id="3.10.350.10">
    <property type="entry name" value="LysM domain"/>
    <property type="match status" value="1"/>
</dbReference>
<feature type="transmembrane region" description="Helical" evidence="1">
    <location>
        <begin position="12"/>
        <end position="32"/>
    </location>
</feature>
<evidence type="ECO:0000313" key="3">
    <source>
        <dbReference type="EMBL" id="SDY49915.1"/>
    </source>
</evidence>
<dbReference type="PANTHER" id="PTHR34700">
    <property type="entry name" value="POTASSIUM BINDING PROTEIN KBP"/>
    <property type="match status" value="1"/>
</dbReference>
<dbReference type="GeneID" id="78124539"/>
<keyword evidence="4" id="KW-1185">Reference proteome</keyword>
<protein>
    <submittedName>
        <fullName evidence="3">LysM domain-containing protein</fullName>
    </submittedName>
</protein>
<dbReference type="AlphaFoldDB" id="A0A1H3KDR1"/>
<dbReference type="PROSITE" id="PS51782">
    <property type="entry name" value="LYSM"/>
    <property type="match status" value="1"/>
</dbReference>
<feature type="domain" description="LysM" evidence="2">
    <location>
        <begin position="292"/>
        <end position="341"/>
    </location>
</feature>
<keyword evidence="1" id="KW-0472">Membrane</keyword>
<dbReference type="SMART" id="SM00257">
    <property type="entry name" value="LysM"/>
    <property type="match status" value="1"/>
</dbReference>
<name>A0A1H3KDR1_9RHOB</name>
<gene>
    <name evidence="3" type="ORF">SAMN05444486_102468</name>
</gene>
<dbReference type="EMBL" id="FNPR01000002">
    <property type="protein sequence ID" value="SDY49915.1"/>
    <property type="molecule type" value="Genomic_DNA"/>
</dbReference>
<evidence type="ECO:0000256" key="1">
    <source>
        <dbReference type="SAM" id="Phobius"/>
    </source>
</evidence>